<dbReference type="GO" id="GO:0033539">
    <property type="term" value="P:fatty acid beta-oxidation using acyl-CoA dehydrogenase"/>
    <property type="evidence" value="ECO:0007669"/>
    <property type="project" value="TreeGrafter"/>
</dbReference>
<dbReference type="Proteomes" id="UP000254051">
    <property type="component" value="Unassembled WGS sequence"/>
</dbReference>
<dbReference type="InterPro" id="IPR001308">
    <property type="entry name" value="ETF_a/FixB"/>
</dbReference>
<dbReference type="RefSeq" id="WP_242992332.1">
    <property type="nucleotide sequence ID" value="NZ_QGDS01000005.1"/>
</dbReference>
<feature type="domain" description="Electron transfer flavoprotein alpha/beta-subunit N-terminal" evidence="5">
    <location>
        <begin position="26"/>
        <end position="223"/>
    </location>
</feature>
<dbReference type="SUPFAM" id="SSF52467">
    <property type="entry name" value="DHS-like NAD/FAD-binding domain"/>
    <property type="match status" value="1"/>
</dbReference>
<dbReference type="InterPro" id="IPR014729">
    <property type="entry name" value="Rossmann-like_a/b/a_fold"/>
</dbReference>
<dbReference type="Pfam" id="PF01012">
    <property type="entry name" value="ETF"/>
    <property type="match status" value="1"/>
</dbReference>
<gene>
    <name evidence="6" type="ORF">SAMN05216529_105121</name>
</gene>
<keyword evidence="3" id="KW-0285">Flavoprotein</keyword>
<dbReference type="PANTHER" id="PTHR43153:SF5">
    <property type="entry name" value="PROTEIN FIXB-RELATED"/>
    <property type="match status" value="1"/>
</dbReference>
<comment type="similarity">
    <text evidence="1">Belongs to the ETF alpha-subunit/FixB family.</text>
</comment>
<keyword evidence="4" id="KW-0274">FAD</keyword>
<accession>A0A315ZWV5</accession>
<evidence type="ECO:0000256" key="2">
    <source>
        <dbReference type="ARBA" id="ARBA00022448"/>
    </source>
</evidence>
<dbReference type="GO" id="GO:0009055">
    <property type="term" value="F:electron transfer activity"/>
    <property type="evidence" value="ECO:0007669"/>
    <property type="project" value="InterPro"/>
</dbReference>
<protein>
    <submittedName>
        <fullName evidence="6">Electron transfer flavoprotein, alpha subunit</fullName>
    </submittedName>
</protein>
<dbReference type="InterPro" id="IPR029035">
    <property type="entry name" value="DHS-like_NAD/FAD-binding_dom"/>
</dbReference>
<dbReference type="PANTHER" id="PTHR43153">
    <property type="entry name" value="ELECTRON TRANSFER FLAVOPROTEIN ALPHA"/>
    <property type="match status" value="1"/>
</dbReference>
<dbReference type="SUPFAM" id="SSF52402">
    <property type="entry name" value="Adenine nucleotide alpha hydrolases-like"/>
    <property type="match status" value="2"/>
</dbReference>
<reference evidence="7" key="1">
    <citation type="submission" date="2017-07" db="EMBL/GenBank/DDBJ databases">
        <authorList>
            <person name="Varghese N."/>
            <person name="Submissions S."/>
        </authorList>
    </citation>
    <scope>NUCLEOTIDE SEQUENCE [LARGE SCALE GENOMIC DNA]</scope>
    <source>
        <strain evidence="7">NLAE-zl-C134</strain>
    </source>
</reference>
<evidence type="ECO:0000313" key="6">
    <source>
        <dbReference type="EMBL" id="SUQ14146.1"/>
    </source>
</evidence>
<dbReference type="SMART" id="SM00893">
    <property type="entry name" value="ETF"/>
    <property type="match status" value="1"/>
</dbReference>
<evidence type="ECO:0000313" key="7">
    <source>
        <dbReference type="Proteomes" id="UP000254051"/>
    </source>
</evidence>
<evidence type="ECO:0000256" key="3">
    <source>
        <dbReference type="ARBA" id="ARBA00022630"/>
    </source>
</evidence>
<evidence type="ECO:0000256" key="1">
    <source>
        <dbReference type="ARBA" id="ARBA00005817"/>
    </source>
</evidence>
<dbReference type="InterPro" id="IPR014730">
    <property type="entry name" value="ETF_a/b_N"/>
</dbReference>
<proteinExistence type="inferred from homology"/>
<name>A0A315ZWV5_9FIRM</name>
<dbReference type="Gene3D" id="3.40.50.1220">
    <property type="entry name" value="TPP-binding domain"/>
    <property type="match status" value="1"/>
</dbReference>
<organism evidence="6 7">
    <name type="scientific">Faecalicatena contorta</name>
    <dbReference type="NCBI Taxonomy" id="39482"/>
    <lineage>
        <taxon>Bacteria</taxon>
        <taxon>Bacillati</taxon>
        <taxon>Bacillota</taxon>
        <taxon>Clostridia</taxon>
        <taxon>Lachnospirales</taxon>
        <taxon>Lachnospiraceae</taxon>
        <taxon>Faecalicatena</taxon>
    </lineage>
</organism>
<dbReference type="AlphaFoldDB" id="A0A315ZWV5"/>
<keyword evidence="2" id="KW-0813">Transport</keyword>
<evidence type="ECO:0000256" key="4">
    <source>
        <dbReference type="ARBA" id="ARBA00022827"/>
    </source>
</evidence>
<dbReference type="Gene3D" id="3.40.50.620">
    <property type="entry name" value="HUPs"/>
    <property type="match status" value="2"/>
</dbReference>
<keyword evidence="7" id="KW-1185">Reference proteome</keyword>
<dbReference type="Pfam" id="PF00766">
    <property type="entry name" value="ETF_alpha"/>
    <property type="match status" value="1"/>
</dbReference>
<dbReference type="GO" id="GO:0050660">
    <property type="term" value="F:flavin adenine dinucleotide binding"/>
    <property type="evidence" value="ECO:0007669"/>
    <property type="project" value="InterPro"/>
</dbReference>
<dbReference type="InterPro" id="IPR014731">
    <property type="entry name" value="ETF_asu_C"/>
</dbReference>
<evidence type="ECO:0000259" key="5">
    <source>
        <dbReference type="SMART" id="SM00893"/>
    </source>
</evidence>
<dbReference type="EMBL" id="UHJJ01000005">
    <property type="protein sequence ID" value="SUQ14146.1"/>
    <property type="molecule type" value="Genomic_DNA"/>
</dbReference>
<sequence length="614" mass="67684">MKVLGCFKIVPDLDLIAEEDWIADDQLQVDTSYGKLLWNCFDEGALEMMLKLSDLSEGFDVVYELNALTVGRRQHENFLKTLYALRFAHAVRVEAEENISFCPEVIAEVIADYVTESAPQDLIVMGTQSSDGSNMKTPLLLAERLNWPCITQVTDLFPVDEEHVKVFSQEDGKTVTQVIKLPCVFAVGNATCSYLRVPTLKEKMKLGKKPIEHIISEKLELAETQQNVELVGLEPKDSKRDTVIITGDTPEDKARVLYETYLKGRLENLSSTPRRTCCEARVMPGMTHASARLCNPPEASSRKEMKFHFVIDRYSKDVHRQMEEMNAFREAFLEGVEEGEAYILSKAAPEVEAESLCIAENAVILSAQDYSPEAVLEGLCQEATEDDLYIFGSGFGGTELAVRMAERTKGSSVTAVHALEAKEQLTVRKMVYSNHMEGTFQMKKGPYCISLAKGMERKAAEEKSFCILKEIPCLAGNDFVVSRETCEEETTGGLESAKVVIAAGRGAKNKERVKFLEETAKVLGGELGVSRPAAMNAWAPMNKLIGVSGAMIQPEICITAGVSGAAAFFAGIEKSKFIVAINTDEKAPIMKKADVAVAEDFESVMKAVRALAED</sequence>